<reference evidence="2 3" key="1">
    <citation type="submission" date="2018-08" db="EMBL/GenBank/DDBJ databases">
        <title>Bacillus jemisoniae sp. nov., Bacillus chryseoplanitiae sp. nov., Bacillus resnikiae sp. nov., and Bacillus frankliniae sp. nov., isolated from Viking spacecraft and associated surfaces.</title>
        <authorList>
            <person name="Seuylemezian A."/>
            <person name="Vaishampayan P."/>
        </authorList>
    </citation>
    <scope>NUCLEOTIDE SEQUENCE [LARGE SCALE GENOMIC DNA]</scope>
    <source>
        <strain evidence="2 3">JJ-247</strain>
    </source>
</reference>
<evidence type="ECO:0000256" key="1">
    <source>
        <dbReference type="SAM" id="Phobius"/>
    </source>
</evidence>
<keyword evidence="3" id="KW-1185">Reference proteome</keyword>
<feature type="transmembrane region" description="Helical" evidence="1">
    <location>
        <begin position="12"/>
        <end position="29"/>
    </location>
</feature>
<keyword evidence="1" id="KW-1133">Transmembrane helix</keyword>
<dbReference type="AlphaFoldDB" id="A0A398B1H6"/>
<evidence type="ECO:0000313" key="2">
    <source>
        <dbReference type="EMBL" id="RID83174.1"/>
    </source>
</evidence>
<sequence length="63" mass="7373">MFPILQYINNRFIQALHSVVTIILVNPFIQGAEKGHKLTPLVSFFIVRGSRPLFFFLFYLMVE</sequence>
<feature type="transmembrane region" description="Helical" evidence="1">
    <location>
        <begin position="41"/>
        <end position="62"/>
    </location>
</feature>
<protein>
    <submittedName>
        <fullName evidence="2">Uncharacterized protein</fullName>
    </submittedName>
</protein>
<dbReference type="Proteomes" id="UP000265816">
    <property type="component" value="Unassembled WGS sequence"/>
</dbReference>
<name>A0A398B1H6_9BACI</name>
<comment type="caution">
    <text evidence="2">The sequence shown here is derived from an EMBL/GenBank/DDBJ whole genome shotgun (WGS) entry which is preliminary data.</text>
</comment>
<organism evidence="2 3">
    <name type="scientific">Mesobacillus zeae</name>
    <dbReference type="NCBI Taxonomy" id="1917180"/>
    <lineage>
        <taxon>Bacteria</taxon>
        <taxon>Bacillati</taxon>
        <taxon>Bacillota</taxon>
        <taxon>Bacilli</taxon>
        <taxon>Bacillales</taxon>
        <taxon>Bacillaceae</taxon>
        <taxon>Mesobacillus</taxon>
    </lineage>
</organism>
<keyword evidence="1" id="KW-0472">Membrane</keyword>
<proteinExistence type="predicted"/>
<gene>
    <name evidence="2" type="ORF">D1970_16785</name>
</gene>
<dbReference type="EMBL" id="QWVT01000029">
    <property type="protein sequence ID" value="RID83174.1"/>
    <property type="molecule type" value="Genomic_DNA"/>
</dbReference>
<evidence type="ECO:0000313" key="3">
    <source>
        <dbReference type="Proteomes" id="UP000265816"/>
    </source>
</evidence>
<keyword evidence="1" id="KW-0812">Transmembrane</keyword>
<accession>A0A398B1H6</accession>